<protein>
    <submittedName>
        <fullName evidence="2">SMI1 / KNR4 family protein</fullName>
    </submittedName>
</protein>
<dbReference type="InterPro" id="IPR037883">
    <property type="entry name" value="Knr4/Smi1-like_sf"/>
</dbReference>
<dbReference type="HOGENOM" id="CLU_113681_0_0_9"/>
<dbReference type="InterPro" id="IPR018958">
    <property type="entry name" value="Knr4/Smi1-like_dom"/>
</dbReference>
<dbReference type="STRING" id="706434.HMPREF9429_01355"/>
<dbReference type="RefSeq" id="WP_006942528.1">
    <property type="nucleotide sequence ID" value="NZ_GL538208.1"/>
</dbReference>
<dbReference type="SMART" id="SM00860">
    <property type="entry name" value="SMI1_KNR4"/>
    <property type="match status" value="1"/>
</dbReference>
<proteinExistence type="predicted"/>
<dbReference type="OrthoDB" id="6933666at2"/>
<dbReference type="AlphaFoldDB" id="E2ZCI3"/>
<accession>E2ZCI3</accession>
<evidence type="ECO:0000313" key="2">
    <source>
        <dbReference type="EMBL" id="EFQ04170.1"/>
    </source>
</evidence>
<comment type="caution">
    <text evidence="2">The sequence shown here is derived from an EMBL/GenBank/DDBJ whole genome shotgun (WGS) entry which is preliminary data.</text>
</comment>
<evidence type="ECO:0000313" key="3">
    <source>
        <dbReference type="Proteomes" id="UP000003195"/>
    </source>
</evidence>
<keyword evidence="3" id="KW-1185">Reference proteome</keyword>
<gene>
    <name evidence="2" type="ORF">HMPREF9429_01355</name>
</gene>
<dbReference type="Pfam" id="PF09346">
    <property type="entry name" value="SMI1_KNR4"/>
    <property type="match status" value="1"/>
</dbReference>
<evidence type="ECO:0000259" key="1">
    <source>
        <dbReference type="SMART" id="SM00860"/>
    </source>
</evidence>
<dbReference type="Proteomes" id="UP000003195">
    <property type="component" value="Unassembled WGS sequence"/>
</dbReference>
<sequence length="198" mass="23425">MDLIEKIKSIEKYVCEYFEDLGMDDPVEEGCFAEYEEVRGATDKEIHDFENHFNIVLPKDLKEIYTYKNGSRFFPFLPAFIDNRDYSFTLLSLEEIKHLKEYFQNKNALFTDFPDYFSKEEIKRQADPRLQPYLFHKKRIPFAQYCDSCYLMLDFIPGNLGQAGQILCYVHDPDEVLYVCPDITSLINDIRENIITTS</sequence>
<organism evidence="2 3">
    <name type="scientific">Megasphaera micronuciformis F0359</name>
    <dbReference type="NCBI Taxonomy" id="706434"/>
    <lineage>
        <taxon>Bacteria</taxon>
        <taxon>Bacillati</taxon>
        <taxon>Bacillota</taxon>
        <taxon>Negativicutes</taxon>
        <taxon>Veillonellales</taxon>
        <taxon>Veillonellaceae</taxon>
        <taxon>Megasphaera</taxon>
    </lineage>
</organism>
<feature type="domain" description="Knr4/Smi1-like" evidence="1">
    <location>
        <begin position="40"/>
        <end position="105"/>
    </location>
</feature>
<name>E2ZCI3_9FIRM</name>
<dbReference type="Gene3D" id="3.40.1580.10">
    <property type="entry name" value="SMI1/KNR4-like"/>
    <property type="match status" value="1"/>
</dbReference>
<dbReference type="eggNOG" id="COG4282">
    <property type="taxonomic scope" value="Bacteria"/>
</dbReference>
<dbReference type="SUPFAM" id="SSF160631">
    <property type="entry name" value="SMI1/KNR4-like"/>
    <property type="match status" value="1"/>
</dbReference>
<dbReference type="EMBL" id="AECS01000037">
    <property type="protein sequence ID" value="EFQ04170.1"/>
    <property type="molecule type" value="Genomic_DNA"/>
</dbReference>
<reference evidence="2 3" key="1">
    <citation type="submission" date="2010-08" db="EMBL/GenBank/DDBJ databases">
        <authorList>
            <person name="Weinstock G."/>
            <person name="Sodergren E."/>
            <person name="Clifton S."/>
            <person name="Fulton L."/>
            <person name="Fulton B."/>
            <person name="Courtney L."/>
            <person name="Fronick C."/>
            <person name="Harrison M."/>
            <person name="Strong C."/>
            <person name="Farmer C."/>
            <person name="Delahaunty K."/>
            <person name="Markovic C."/>
            <person name="Hall O."/>
            <person name="Minx P."/>
            <person name="Tomlinson C."/>
            <person name="Mitreva M."/>
            <person name="Hou S."/>
            <person name="Chen J."/>
            <person name="Wollam A."/>
            <person name="Pepin K.H."/>
            <person name="Johnson M."/>
            <person name="Bhonagiri V."/>
            <person name="Zhang X."/>
            <person name="Suruliraj S."/>
            <person name="Warren W."/>
            <person name="Chinwalla A."/>
            <person name="Mardis E.R."/>
            <person name="Wilson R.K."/>
        </authorList>
    </citation>
    <scope>NUCLEOTIDE SEQUENCE [LARGE SCALE GENOMIC DNA]</scope>
    <source>
        <strain evidence="2 3">F0359</strain>
    </source>
</reference>